<keyword evidence="1" id="KW-0472">Membrane</keyword>
<keyword evidence="1" id="KW-0812">Transmembrane</keyword>
<feature type="transmembrane region" description="Helical" evidence="1">
    <location>
        <begin position="172"/>
        <end position="193"/>
    </location>
</feature>
<evidence type="ECO:0000256" key="2">
    <source>
        <dbReference type="SAM" id="SignalP"/>
    </source>
</evidence>
<keyword evidence="2" id="KW-0732">Signal</keyword>
<feature type="signal peptide" evidence="2">
    <location>
        <begin position="1"/>
        <end position="38"/>
    </location>
</feature>
<organism evidence="3 4">
    <name type="scientific">Thalassococcus lentus</name>
    <dbReference type="NCBI Taxonomy" id="1210524"/>
    <lineage>
        <taxon>Bacteria</taxon>
        <taxon>Pseudomonadati</taxon>
        <taxon>Pseudomonadota</taxon>
        <taxon>Alphaproteobacteria</taxon>
        <taxon>Rhodobacterales</taxon>
        <taxon>Roseobacteraceae</taxon>
        <taxon>Thalassococcus</taxon>
    </lineage>
</organism>
<keyword evidence="4" id="KW-1185">Reference proteome</keyword>
<evidence type="ECO:0000313" key="4">
    <source>
        <dbReference type="Proteomes" id="UP001210720"/>
    </source>
</evidence>
<dbReference type="Proteomes" id="UP001210720">
    <property type="component" value="Unassembled WGS sequence"/>
</dbReference>
<accession>A0ABT4XQL4</accession>
<keyword evidence="1" id="KW-1133">Transmembrane helix</keyword>
<proteinExistence type="predicted"/>
<evidence type="ECO:0000256" key="1">
    <source>
        <dbReference type="SAM" id="Phobius"/>
    </source>
</evidence>
<reference evidence="3 4" key="1">
    <citation type="submission" date="2023-01" db="EMBL/GenBank/DDBJ databases">
        <title>Thalassococcus onchidii sp. nov., isolated from a marine invertebrate from the South China Sea.</title>
        <authorList>
            <person name="Xu S."/>
            <person name="Liu Z."/>
            <person name="Xu Y."/>
        </authorList>
    </citation>
    <scope>NUCLEOTIDE SEQUENCE [LARGE SCALE GENOMIC DNA]</scope>
    <source>
        <strain evidence="3 4">KCTC 32084</strain>
    </source>
</reference>
<dbReference type="EMBL" id="JAQIOY010000002">
    <property type="protein sequence ID" value="MDA7424241.1"/>
    <property type="molecule type" value="Genomic_DNA"/>
</dbReference>
<dbReference type="RefSeq" id="WP_271431602.1">
    <property type="nucleotide sequence ID" value="NZ_JAQIOY010000002.1"/>
</dbReference>
<protein>
    <submittedName>
        <fullName evidence="3">Uncharacterized protein</fullName>
    </submittedName>
</protein>
<gene>
    <name evidence="3" type="ORF">PFY00_05850</name>
</gene>
<evidence type="ECO:0000313" key="3">
    <source>
        <dbReference type="EMBL" id="MDA7424241.1"/>
    </source>
</evidence>
<sequence length="335" mass="35832">MAQGNPWTIRYLLRCQVALRWTLAAAALLAVLANPATACQLPQTLQQLTLHLSTAAVQSTAAPRQSQAVRDLLSGSAETDLMRDLSEAGQRELQPLALDLLAQGQQLAAEGFVQRPATVQALLSQMDSALIAVCETQQADTAWMNVAGWLTGDEDGDGGWLSGLVNSRSAQAGMLMGALGSFIILLYLTDFAYRQAMALFYNRKMCLIPASIEAGKATVSGHVVTLGRGGFRFEPAAQAGDDALRQSVAALHATLDIGGLQFAARPSALTDTYADFRLDEPLSLSNQKMLLSASVISPFYVRKSRRGQQRALKRGAASDLDEIAANAKMATQRPL</sequence>
<comment type="caution">
    <text evidence="3">The sequence shown here is derived from an EMBL/GenBank/DDBJ whole genome shotgun (WGS) entry which is preliminary data.</text>
</comment>
<feature type="chain" id="PRO_5045840256" evidence="2">
    <location>
        <begin position="39"/>
        <end position="335"/>
    </location>
</feature>
<name>A0ABT4XQL4_9RHOB</name>